<evidence type="ECO:0000313" key="3">
    <source>
        <dbReference type="Proteomes" id="UP001333110"/>
    </source>
</evidence>
<accession>A0AAN7S3K0</accession>
<evidence type="ECO:0000256" key="1">
    <source>
        <dbReference type="SAM" id="MobiDB-lite"/>
    </source>
</evidence>
<organism evidence="2 3">
    <name type="scientific">Mycteria americana</name>
    <name type="common">Wood stork</name>
    <dbReference type="NCBI Taxonomy" id="33587"/>
    <lineage>
        <taxon>Eukaryota</taxon>
        <taxon>Metazoa</taxon>
        <taxon>Chordata</taxon>
        <taxon>Craniata</taxon>
        <taxon>Vertebrata</taxon>
        <taxon>Euteleostomi</taxon>
        <taxon>Archelosauria</taxon>
        <taxon>Archosauria</taxon>
        <taxon>Dinosauria</taxon>
        <taxon>Saurischia</taxon>
        <taxon>Theropoda</taxon>
        <taxon>Coelurosauria</taxon>
        <taxon>Aves</taxon>
        <taxon>Neognathae</taxon>
        <taxon>Neoaves</taxon>
        <taxon>Aequornithes</taxon>
        <taxon>Ciconiiformes</taxon>
        <taxon>Ciconiidae</taxon>
        <taxon>Mycteria</taxon>
    </lineage>
</organism>
<gene>
    <name evidence="2" type="ORF">QYF61_015104</name>
</gene>
<comment type="caution">
    <text evidence="2">The sequence shown here is derived from an EMBL/GenBank/DDBJ whole genome shotgun (WGS) entry which is preliminary data.</text>
</comment>
<keyword evidence="3" id="KW-1185">Reference proteome</keyword>
<sequence length="149" mass="16483">MKKTEPGSCQWCPNKRQRTQIKTHEIPSEHKKTLFYWEGGQTLEQVTQRGCGVSIHGAIQSLTGHGPGQPALGGPPSAVRLDQMVPSNLNRSLKMCIGFLWQGFGSREGYRDGFCEKLLEASPMSDRANASHLQDRPAAGQGQAHQQQW</sequence>
<protein>
    <submittedName>
        <fullName evidence="2">Uncharacterized protein</fullName>
    </submittedName>
</protein>
<dbReference type="EMBL" id="JAUNZN010000002">
    <property type="protein sequence ID" value="KAK4827150.1"/>
    <property type="molecule type" value="Genomic_DNA"/>
</dbReference>
<evidence type="ECO:0000313" key="2">
    <source>
        <dbReference type="EMBL" id="KAK4827150.1"/>
    </source>
</evidence>
<dbReference type="Proteomes" id="UP001333110">
    <property type="component" value="Unassembled WGS sequence"/>
</dbReference>
<proteinExistence type="predicted"/>
<feature type="region of interest" description="Disordered" evidence="1">
    <location>
        <begin position="126"/>
        <end position="149"/>
    </location>
</feature>
<name>A0AAN7S3K0_MYCAM</name>
<dbReference type="AlphaFoldDB" id="A0AAN7S3K0"/>
<feature type="compositionally biased region" description="Low complexity" evidence="1">
    <location>
        <begin position="138"/>
        <end position="149"/>
    </location>
</feature>
<reference evidence="2 3" key="1">
    <citation type="journal article" date="2023" name="J. Hered.">
        <title>Chromosome-level genome of the wood stork (Mycteria americana) provides insight into avian chromosome evolution.</title>
        <authorList>
            <person name="Flamio R. Jr."/>
            <person name="Ramstad K.M."/>
        </authorList>
    </citation>
    <scope>NUCLEOTIDE SEQUENCE [LARGE SCALE GENOMIC DNA]</scope>
    <source>
        <strain evidence="2">JAX WOST 10</strain>
    </source>
</reference>